<protein>
    <recommendedName>
        <fullName evidence="3">Fungal-type protein kinase domain-containing protein</fullName>
    </recommendedName>
</protein>
<dbReference type="SMART" id="SM00564">
    <property type="entry name" value="PQQ"/>
    <property type="match status" value="2"/>
</dbReference>
<proteinExistence type="predicted"/>
<feature type="compositionally biased region" description="Polar residues" evidence="1">
    <location>
        <begin position="503"/>
        <end position="512"/>
    </location>
</feature>
<feature type="compositionally biased region" description="Basic residues" evidence="1">
    <location>
        <begin position="714"/>
        <end position="728"/>
    </location>
</feature>
<name>A0A8H3DS39_9AGAM</name>
<feature type="compositionally biased region" description="Basic and acidic residues" evidence="1">
    <location>
        <begin position="473"/>
        <end position="487"/>
    </location>
</feature>
<dbReference type="Proteomes" id="UP000663827">
    <property type="component" value="Unassembled WGS sequence"/>
</dbReference>
<evidence type="ECO:0000313" key="4">
    <source>
        <dbReference type="EMBL" id="CAE7057925.1"/>
    </source>
</evidence>
<evidence type="ECO:0000313" key="5">
    <source>
        <dbReference type="Proteomes" id="UP000663827"/>
    </source>
</evidence>
<organism evidence="4 5">
    <name type="scientific">Rhizoctonia solani</name>
    <dbReference type="NCBI Taxonomy" id="456999"/>
    <lineage>
        <taxon>Eukaryota</taxon>
        <taxon>Fungi</taxon>
        <taxon>Dikarya</taxon>
        <taxon>Basidiomycota</taxon>
        <taxon>Agaricomycotina</taxon>
        <taxon>Agaricomycetes</taxon>
        <taxon>Cantharellales</taxon>
        <taxon>Ceratobasidiaceae</taxon>
        <taxon>Rhizoctonia</taxon>
    </lineage>
</organism>
<feature type="region of interest" description="Disordered" evidence="1">
    <location>
        <begin position="406"/>
        <end position="428"/>
    </location>
</feature>
<dbReference type="InterPro" id="IPR018391">
    <property type="entry name" value="PQQ_b-propeller_rpt"/>
</dbReference>
<feature type="domain" description="Fungal-type protein kinase" evidence="3">
    <location>
        <begin position="801"/>
        <end position="1098"/>
    </location>
</feature>
<feature type="chain" id="PRO_5034033813" description="Fungal-type protein kinase domain-containing protein" evidence="2">
    <location>
        <begin position="20"/>
        <end position="1215"/>
    </location>
</feature>
<dbReference type="InterPro" id="IPR040976">
    <property type="entry name" value="Pkinase_fungal"/>
</dbReference>
<evidence type="ECO:0000256" key="1">
    <source>
        <dbReference type="SAM" id="MobiDB-lite"/>
    </source>
</evidence>
<sequence length="1215" mass="136267">MLPALIQLCVLAIVLCVAAEPFRRSSHAGIQKFSKDLAAAKRPVSRQWGKERAPMVPHSVPGPSTAGQDVRLLDIVLAASVDGHFHALNRTTGELIWSMADDLAYVQSPRDPNTESAPHMASQSPLYNLVRSDHRSLVDSDQMEEEEESYVIEPQTGEVFVLHPDDTPVERLGYSVPQLVELSPFKPPGDDERVFYGRKTTSLISIDLLTGRILGVYGERCTWDDNQTVEDNPVDVNAMLDDLDGTQELPQKQRPIEVIVGRTDYHVSIHVKGRGVVQNLEFTKYGPNNVHRNIQAAWTRSPDSTYFQPSPDGKLYSFAKGGLLSYVPTYPLIVAVFDAVYLPTRRDPILLLQPIPKLSDLSSSRSADMDIPEVTYIGRIDDSLFALGHTTYPLVSFAQVGKKQLPRIDDGGKTPHSHSSPDPNASVERCYDLDCLTGTKWGQPARRSGLNRLIEEEHILAIEGSAGVEDPPEDYHEIPQSKPDPPRTRAQPQKPQTLAPRPTRTTNSTSHTRPVIEDKEDKTPHATPSPRTGIRSIAREWLAAWASMGGVVLSTVMFGLGLGVRRGKWSVAGILFKLLPASDDKTSEPTPIAEEDEEDETPPPVPPKPYSISRITQNPYLMTTDSRPGVPLKDTPATPPRKRIRPRMRGGVPSSASVPVLPTVNPAGQLVASKSAGDVNVVEEPESNVEDRKPEPENTETEVEGPVEEANTPGKKRVRRGRRGKGRGKGASTGDAGKNGVETEGVLSEGSESFVRVEKTIVPPKSSYGPDLKAGKVESYNRGINDHIVLSAKFGPDVFVWIWWFDRQGVIQSTGINFIEDLPRFLVFLFCIQRFTYSDWGFDLELDPSILSRHISDKTALSHQVRLELDGKDGKFEVHFEHDMTPLYDPFALGSKATKVFDVANTSVELPLVAKLYWPNQDRPHEAEIIDRARKVKGLEDHLPLAVARRDINSSSTKHIRDELGLTNSPRRPRLLRILVFEKLFDILQRTGDQFIFAWLECVRAHYLLWEEKICHLDLSLRNLRLRIRQVNGELKHFGVLNDWDLGDTEGERLEPRKDLMKTILFTSLDLLRLNAPGVVEQRYYHDIESFLWIMIWVFLAVREQEIDPVPAVASWRTGDALTSRAQRFDFLRMASEYGPHPEWNDYWRMARPIAKWMSIHLEKLEDSRSFNDNLDPQNHSRPSVNNLDLLRQLIALVKTGYSGPMPTLPKIEGL</sequence>
<dbReference type="InterPro" id="IPR015943">
    <property type="entry name" value="WD40/YVTN_repeat-like_dom_sf"/>
</dbReference>
<feature type="region of interest" description="Disordered" evidence="1">
    <location>
        <begin position="677"/>
        <end position="745"/>
    </location>
</feature>
<dbReference type="SUPFAM" id="SSF50998">
    <property type="entry name" value="Quinoprotein alcohol dehydrogenase-like"/>
    <property type="match status" value="1"/>
</dbReference>
<feature type="region of interest" description="Disordered" evidence="1">
    <location>
        <begin position="465"/>
        <end position="532"/>
    </location>
</feature>
<evidence type="ECO:0000256" key="2">
    <source>
        <dbReference type="SAM" id="SignalP"/>
    </source>
</evidence>
<dbReference type="Pfam" id="PF17667">
    <property type="entry name" value="Pkinase_fungal"/>
    <property type="match status" value="1"/>
</dbReference>
<reference evidence="4" key="1">
    <citation type="submission" date="2021-01" db="EMBL/GenBank/DDBJ databases">
        <authorList>
            <person name="Kaushik A."/>
        </authorList>
    </citation>
    <scope>NUCLEOTIDE SEQUENCE</scope>
    <source>
        <strain evidence="4">AG5</strain>
    </source>
</reference>
<keyword evidence="2" id="KW-0732">Signal</keyword>
<feature type="region of interest" description="Disordered" evidence="1">
    <location>
        <begin position="582"/>
        <end position="661"/>
    </location>
</feature>
<feature type="signal peptide" evidence="2">
    <location>
        <begin position="1"/>
        <end position="19"/>
    </location>
</feature>
<dbReference type="InterPro" id="IPR011047">
    <property type="entry name" value="Quinoprotein_ADH-like_sf"/>
</dbReference>
<dbReference type="AlphaFoldDB" id="A0A8H3DS39"/>
<feature type="compositionally biased region" description="Basic and acidic residues" evidence="1">
    <location>
        <begin position="514"/>
        <end position="524"/>
    </location>
</feature>
<evidence type="ECO:0000259" key="3">
    <source>
        <dbReference type="Pfam" id="PF17667"/>
    </source>
</evidence>
<gene>
    <name evidence="4" type="ORF">RDB_LOCUS5894</name>
</gene>
<comment type="caution">
    <text evidence="4">The sequence shown here is derived from an EMBL/GenBank/DDBJ whole genome shotgun (WGS) entry which is preliminary data.</text>
</comment>
<dbReference type="Gene3D" id="2.130.10.10">
    <property type="entry name" value="YVTN repeat-like/Quinoprotein amine dehydrogenase"/>
    <property type="match status" value="1"/>
</dbReference>
<accession>A0A8H3DS39</accession>
<feature type="compositionally biased region" description="Polar residues" evidence="1">
    <location>
        <begin position="613"/>
        <end position="626"/>
    </location>
</feature>
<feature type="compositionally biased region" description="Acidic residues" evidence="1">
    <location>
        <begin position="697"/>
        <end position="707"/>
    </location>
</feature>
<dbReference type="EMBL" id="CAJNJQ010000123">
    <property type="protein sequence ID" value="CAE7057925.1"/>
    <property type="molecule type" value="Genomic_DNA"/>
</dbReference>